<dbReference type="AlphaFoldDB" id="A0A7J0EBV7"/>
<name>A0A7J0EBV7_9ERIC</name>
<sequence length="191" mass="22218">MDVWISTYKAGLHIREGVGRRCRPCETDGIIPGAEVPECKHDVHMNFMQDIWDINDGRFCSASGNQTQLLRRLYKVCLSYRCADMDREIPALMGVSKAILENVIFVHQDEANWPLQDPSTLKKKFDDIFSATRADWEEDKGRSEEWDFTFLKGTCEGREWRARIHDKDCRSISVVEKAHWEIIVTRKSIPR</sequence>
<dbReference type="GO" id="GO:0000722">
    <property type="term" value="P:telomere maintenance via recombination"/>
    <property type="evidence" value="ECO:0007669"/>
    <property type="project" value="TreeGrafter"/>
</dbReference>
<reference evidence="1 2" key="1">
    <citation type="submission" date="2019-07" db="EMBL/GenBank/DDBJ databases">
        <title>De Novo Assembly of kiwifruit Actinidia rufa.</title>
        <authorList>
            <person name="Sugita-Konishi S."/>
            <person name="Sato K."/>
            <person name="Mori E."/>
            <person name="Abe Y."/>
            <person name="Kisaki G."/>
            <person name="Hamano K."/>
            <person name="Suezawa K."/>
            <person name="Otani M."/>
            <person name="Fukuda T."/>
            <person name="Manabe T."/>
            <person name="Gomi K."/>
            <person name="Tabuchi M."/>
            <person name="Akimitsu K."/>
            <person name="Kataoka I."/>
        </authorList>
    </citation>
    <scope>NUCLEOTIDE SEQUENCE [LARGE SCALE GENOMIC DNA]</scope>
    <source>
        <strain evidence="2">cv. Fuchu</strain>
    </source>
</reference>
<dbReference type="GO" id="GO:0030870">
    <property type="term" value="C:Mre11 complex"/>
    <property type="evidence" value="ECO:0007669"/>
    <property type="project" value="TreeGrafter"/>
</dbReference>
<dbReference type="GO" id="GO:0051880">
    <property type="term" value="F:G-quadruplex DNA binding"/>
    <property type="evidence" value="ECO:0007669"/>
    <property type="project" value="TreeGrafter"/>
</dbReference>
<proteinExistence type="predicted"/>
<comment type="caution">
    <text evidence="1">The sequence shown here is derived from an EMBL/GenBank/DDBJ whole genome shotgun (WGS) entry which is preliminary data.</text>
</comment>
<evidence type="ECO:0000313" key="1">
    <source>
        <dbReference type="EMBL" id="GFY83905.1"/>
    </source>
</evidence>
<protein>
    <submittedName>
        <fullName evidence="1">DNA repair-recombination protein</fullName>
    </submittedName>
</protein>
<dbReference type="PANTHER" id="PTHR18867">
    <property type="entry name" value="RAD50"/>
    <property type="match status" value="1"/>
</dbReference>
<gene>
    <name evidence="1" type="ORF">Acr_03g0006790</name>
</gene>
<dbReference type="GO" id="GO:0007004">
    <property type="term" value="P:telomere maintenance via telomerase"/>
    <property type="evidence" value="ECO:0007669"/>
    <property type="project" value="TreeGrafter"/>
</dbReference>
<dbReference type="GO" id="GO:0043047">
    <property type="term" value="F:single-stranded telomeric DNA binding"/>
    <property type="evidence" value="ECO:0007669"/>
    <property type="project" value="TreeGrafter"/>
</dbReference>
<dbReference type="GO" id="GO:0006302">
    <property type="term" value="P:double-strand break repair"/>
    <property type="evidence" value="ECO:0007669"/>
    <property type="project" value="TreeGrafter"/>
</dbReference>
<dbReference type="GO" id="GO:0003691">
    <property type="term" value="F:double-stranded telomeric DNA binding"/>
    <property type="evidence" value="ECO:0007669"/>
    <property type="project" value="TreeGrafter"/>
</dbReference>
<dbReference type="GO" id="GO:0000794">
    <property type="term" value="C:condensed nuclear chromosome"/>
    <property type="evidence" value="ECO:0007669"/>
    <property type="project" value="TreeGrafter"/>
</dbReference>
<dbReference type="OrthoDB" id="18797at2759"/>
<organism evidence="1 2">
    <name type="scientific">Actinidia rufa</name>
    <dbReference type="NCBI Taxonomy" id="165716"/>
    <lineage>
        <taxon>Eukaryota</taxon>
        <taxon>Viridiplantae</taxon>
        <taxon>Streptophyta</taxon>
        <taxon>Embryophyta</taxon>
        <taxon>Tracheophyta</taxon>
        <taxon>Spermatophyta</taxon>
        <taxon>Magnoliopsida</taxon>
        <taxon>eudicotyledons</taxon>
        <taxon>Gunneridae</taxon>
        <taxon>Pentapetalae</taxon>
        <taxon>asterids</taxon>
        <taxon>Ericales</taxon>
        <taxon>Actinidiaceae</taxon>
        <taxon>Actinidia</taxon>
    </lineage>
</organism>
<dbReference type="EMBL" id="BJWL01000003">
    <property type="protein sequence ID" value="GFY83905.1"/>
    <property type="molecule type" value="Genomic_DNA"/>
</dbReference>
<dbReference type="GO" id="GO:0070192">
    <property type="term" value="P:chromosome organization involved in meiotic cell cycle"/>
    <property type="evidence" value="ECO:0007669"/>
    <property type="project" value="TreeGrafter"/>
</dbReference>
<evidence type="ECO:0000313" key="2">
    <source>
        <dbReference type="Proteomes" id="UP000585474"/>
    </source>
</evidence>
<keyword evidence="2" id="KW-1185">Reference proteome</keyword>
<dbReference type="Proteomes" id="UP000585474">
    <property type="component" value="Unassembled WGS sequence"/>
</dbReference>
<dbReference type="PANTHER" id="PTHR18867:SF12">
    <property type="entry name" value="DNA REPAIR PROTEIN RAD50"/>
    <property type="match status" value="1"/>
</dbReference>
<accession>A0A7J0EBV7</accession>